<name>A0A7J3N036_9CREN</name>
<dbReference type="GO" id="GO:0008270">
    <property type="term" value="F:zinc ion binding"/>
    <property type="evidence" value="ECO:0007669"/>
    <property type="project" value="UniProtKB-KW"/>
</dbReference>
<accession>A0A7J3N036</accession>
<dbReference type="AlphaFoldDB" id="A0A7J3N036"/>
<evidence type="ECO:0000313" key="4">
    <source>
        <dbReference type="EMBL" id="HGT99050.1"/>
    </source>
</evidence>
<evidence type="ECO:0000313" key="3">
    <source>
        <dbReference type="EMBL" id="HFQ78706.1"/>
    </source>
</evidence>
<evidence type="ECO:0000256" key="1">
    <source>
        <dbReference type="PROSITE-ProRule" id="PRU00469"/>
    </source>
</evidence>
<dbReference type="Gene3D" id="2.20.25.10">
    <property type="match status" value="1"/>
</dbReference>
<reference evidence="4" key="1">
    <citation type="journal article" date="2020" name="mSystems">
        <title>Genome- and Community-Level Interaction Insights into Carbon Utilization and Element Cycling Functions of Hydrothermarchaeota in Hydrothermal Sediment.</title>
        <authorList>
            <person name="Zhou Z."/>
            <person name="Liu Y."/>
            <person name="Xu W."/>
            <person name="Pan J."/>
            <person name="Luo Z.H."/>
            <person name="Li M."/>
        </authorList>
    </citation>
    <scope>NUCLEOTIDE SEQUENCE [LARGE SCALE GENOMIC DNA]</scope>
    <source>
        <strain evidence="3">SpSt-629</strain>
        <strain evidence="4">SpSt-688</strain>
    </source>
</reference>
<feature type="domain" description="TFIIB-type" evidence="2">
    <location>
        <begin position="1"/>
        <end position="30"/>
    </location>
</feature>
<organism evidence="4">
    <name type="scientific">Ignisphaera aggregans</name>
    <dbReference type="NCBI Taxonomy" id="334771"/>
    <lineage>
        <taxon>Archaea</taxon>
        <taxon>Thermoproteota</taxon>
        <taxon>Thermoprotei</taxon>
        <taxon>Desulfurococcales</taxon>
        <taxon>Desulfurococcaceae</taxon>
        <taxon>Ignisphaera</taxon>
    </lineage>
</organism>
<sequence length="224" mass="25901">MLCPFCSSTELIYDFDHGYIVCTVCGSIADTIFTEFYEDYPNEIKHEVPGLPNVRKGLEKKRNRVREIRITKMYMDVKIYEKYAKRARKNVYVDFETAIKREKGELYSGRIYRHKADGKITEILDSDPLVKHILDNIINKDPILSSRTPRGKIALALILKHIIEGHEIDLDDICRKTSLSSVHVKRLINLLKERISISTMLISPTNVSKREIMNIQEGLVYGEV</sequence>
<dbReference type="PROSITE" id="PS51134">
    <property type="entry name" value="ZF_TFIIB"/>
    <property type="match status" value="1"/>
</dbReference>
<keyword evidence="1" id="KW-0863">Zinc-finger</keyword>
<dbReference type="EMBL" id="DTAU01000056">
    <property type="protein sequence ID" value="HFQ78706.1"/>
    <property type="molecule type" value="Genomic_DNA"/>
</dbReference>
<proteinExistence type="predicted"/>
<dbReference type="Pfam" id="PF08271">
    <property type="entry name" value="Zn_Ribbon_TF"/>
    <property type="match status" value="1"/>
</dbReference>
<comment type="caution">
    <text evidence="4">The sequence shown here is derived from an EMBL/GenBank/DDBJ whole genome shotgun (WGS) entry which is preliminary data.</text>
</comment>
<gene>
    <name evidence="3" type="ORF">ENT99_03265</name>
    <name evidence="4" type="ORF">ENU64_06445</name>
</gene>
<evidence type="ECO:0000259" key="2">
    <source>
        <dbReference type="PROSITE" id="PS51134"/>
    </source>
</evidence>
<keyword evidence="1" id="KW-0479">Metal-binding</keyword>
<dbReference type="InterPro" id="IPR013137">
    <property type="entry name" value="Znf_TFIIB"/>
</dbReference>
<keyword evidence="1" id="KW-0862">Zinc</keyword>
<dbReference type="EMBL" id="DTDH01000174">
    <property type="protein sequence ID" value="HGT99050.1"/>
    <property type="molecule type" value="Genomic_DNA"/>
</dbReference>
<protein>
    <recommendedName>
        <fullName evidence="2">TFIIB-type domain-containing protein</fullName>
    </recommendedName>
</protein>
<dbReference type="SUPFAM" id="SSF57783">
    <property type="entry name" value="Zinc beta-ribbon"/>
    <property type="match status" value="1"/>
</dbReference>